<organism evidence="2 3">
    <name type="scientific">Austropuccinia psidii MF-1</name>
    <dbReference type="NCBI Taxonomy" id="1389203"/>
    <lineage>
        <taxon>Eukaryota</taxon>
        <taxon>Fungi</taxon>
        <taxon>Dikarya</taxon>
        <taxon>Basidiomycota</taxon>
        <taxon>Pucciniomycotina</taxon>
        <taxon>Pucciniomycetes</taxon>
        <taxon>Pucciniales</taxon>
        <taxon>Sphaerophragmiaceae</taxon>
        <taxon>Austropuccinia</taxon>
    </lineage>
</organism>
<comment type="caution">
    <text evidence="2">The sequence shown here is derived from an EMBL/GenBank/DDBJ whole genome shotgun (WGS) entry which is preliminary data.</text>
</comment>
<feature type="region of interest" description="Disordered" evidence="1">
    <location>
        <begin position="1"/>
        <end position="20"/>
    </location>
</feature>
<keyword evidence="3" id="KW-1185">Reference proteome</keyword>
<name>A0A9Q3I598_9BASI</name>
<evidence type="ECO:0000313" key="3">
    <source>
        <dbReference type="Proteomes" id="UP000765509"/>
    </source>
</evidence>
<gene>
    <name evidence="2" type="ORF">O181_068263</name>
</gene>
<dbReference type="AlphaFoldDB" id="A0A9Q3I598"/>
<proteinExistence type="predicted"/>
<reference evidence="2" key="1">
    <citation type="submission" date="2021-03" db="EMBL/GenBank/DDBJ databases">
        <title>Draft genome sequence of rust myrtle Austropuccinia psidii MF-1, a brazilian biotype.</title>
        <authorList>
            <person name="Quecine M.C."/>
            <person name="Pachon D.M.R."/>
            <person name="Bonatelli M.L."/>
            <person name="Correr F.H."/>
            <person name="Franceschini L.M."/>
            <person name="Leite T.F."/>
            <person name="Margarido G.R.A."/>
            <person name="Almeida C.A."/>
            <person name="Ferrarezi J.A."/>
            <person name="Labate C.A."/>
        </authorList>
    </citation>
    <scope>NUCLEOTIDE SEQUENCE</scope>
    <source>
        <strain evidence="2">MF-1</strain>
    </source>
</reference>
<dbReference type="EMBL" id="AVOT02034443">
    <property type="protein sequence ID" value="MBW0528548.1"/>
    <property type="molecule type" value="Genomic_DNA"/>
</dbReference>
<accession>A0A9Q3I598</accession>
<sequence>MLTHPHPPPDETLTPPPHLRAHHSLRFRTHTSSSAWLTILTLLRGPHPPLHLLLSTAYHPYACGCFPNMPPMLLTILILAVPSQHASNAPSHWPNPQGYL</sequence>
<dbReference type="Proteomes" id="UP000765509">
    <property type="component" value="Unassembled WGS sequence"/>
</dbReference>
<evidence type="ECO:0000256" key="1">
    <source>
        <dbReference type="SAM" id="MobiDB-lite"/>
    </source>
</evidence>
<evidence type="ECO:0000313" key="2">
    <source>
        <dbReference type="EMBL" id="MBW0528548.1"/>
    </source>
</evidence>
<protein>
    <submittedName>
        <fullName evidence="2">Uncharacterized protein</fullName>
    </submittedName>
</protein>